<comment type="caution">
    <text evidence="2">The sequence shown here is derived from an EMBL/GenBank/DDBJ whole genome shotgun (WGS) entry which is preliminary data.</text>
</comment>
<evidence type="ECO:0000256" key="1">
    <source>
        <dbReference type="SAM" id="MobiDB-lite"/>
    </source>
</evidence>
<feature type="compositionally biased region" description="Polar residues" evidence="1">
    <location>
        <begin position="217"/>
        <end position="232"/>
    </location>
</feature>
<evidence type="ECO:0000313" key="2">
    <source>
        <dbReference type="EMBL" id="KAF7313660.1"/>
    </source>
</evidence>
<organism evidence="2 3">
    <name type="scientific">Mycena chlorophos</name>
    <name type="common">Agaric fungus</name>
    <name type="synonym">Agaricus chlorophos</name>
    <dbReference type="NCBI Taxonomy" id="658473"/>
    <lineage>
        <taxon>Eukaryota</taxon>
        <taxon>Fungi</taxon>
        <taxon>Dikarya</taxon>
        <taxon>Basidiomycota</taxon>
        <taxon>Agaricomycotina</taxon>
        <taxon>Agaricomycetes</taxon>
        <taxon>Agaricomycetidae</taxon>
        <taxon>Agaricales</taxon>
        <taxon>Marasmiineae</taxon>
        <taxon>Mycenaceae</taxon>
        <taxon>Mycena</taxon>
    </lineage>
</organism>
<protein>
    <submittedName>
        <fullName evidence="2">Uncharacterized protein</fullName>
    </submittedName>
</protein>
<feature type="region of interest" description="Disordered" evidence="1">
    <location>
        <begin position="262"/>
        <end position="285"/>
    </location>
</feature>
<accession>A0A8H6TD67</accession>
<dbReference type="EMBL" id="JACAZE010000006">
    <property type="protein sequence ID" value="KAF7313660.1"/>
    <property type="molecule type" value="Genomic_DNA"/>
</dbReference>
<feature type="region of interest" description="Disordered" evidence="1">
    <location>
        <begin position="60"/>
        <end position="161"/>
    </location>
</feature>
<dbReference type="OrthoDB" id="3233824at2759"/>
<sequence length="285" mass="31290">MDSTITLRFNFYKPDELRTLRISRRLVDGTNVDVYEAMAASNITTLPSFVELMATLGLDQTQDRSPASSPSSSPRVLSVAPPSPSKSRSSPSLRDAAAGRNRLARYSPYSPQLSERRGSVSSSSSSDYERPMTRAYSTSPHPPSSPRARRRHGNKLTVNVFGSNTDLAMPISSYVRRKTPGASPTSPTFPREPQDSSPSGSPMPFSIPTLPALFPRSASTESDFPLTPNSDIDQPPSRNPSPNPTNKLVLPDEERTYLHRHYHTGVRISSPPSEGRYPRVYVAQS</sequence>
<proteinExistence type="predicted"/>
<keyword evidence="3" id="KW-1185">Reference proteome</keyword>
<dbReference type="Proteomes" id="UP000613580">
    <property type="component" value="Unassembled WGS sequence"/>
</dbReference>
<gene>
    <name evidence="2" type="ORF">HMN09_00522500</name>
</gene>
<dbReference type="AlphaFoldDB" id="A0A8H6TD67"/>
<name>A0A8H6TD67_MYCCL</name>
<reference evidence="2" key="1">
    <citation type="submission" date="2020-05" db="EMBL/GenBank/DDBJ databases">
        <title>Mycena genomes resolve the evolution of fungal bioluminescence.</title>
        <authorList>
            <person name="Tsai I.J."/>
        </authorList>
    </citation>
    <scope>NUCLEOTIDE SEQUENCE</scope>
    <source>
        <strain evidence="2">110903Hualien_Pintung</strain>
    </source>
</reference>
<feature type="region of interest" description="Disordered" evidence="1">
    <location>
        <begin position="176"/>
        <end position="249"/>
    </location>
</feature>
<evidence type="ECO:0000313" key="3">
    <source>
        <dbReference type="Proteomes" id="UP000613580"/>
    </source>
</evidence>
<feature type="compositionally biased region" description="Low complexity" evidence="1">
    <location>
        <begin position="64"/>
        <end position="92"/>
    </location>
</feature>